<sequence>MNNNTTMKLGKLQNLNTSIKMIPDEAEDKSARRKALNARKRKLILAQSKKFIMRSTDNVGGTQASQSLGKDQKKNVQSIYMKSNMIQRMMDHENQRQQFKYYANPADTLDKNAVSYKQIKKEPVSYNTIQSRLQKWKETREIDGDDDNHLFSNNNYDIEGFNKDESREKSLDSASRVGKNYQSQEMYKELKGLQPLTKNIFQAKLTRNLAGNFEEQKSFKNSSEFRGQVEKDYYQTTKHKPSLFKLKQNSSIDERKKSKFYDDFVVTSQSKPAIKSKLKKKSLRHQLELVL</sequence>
<name>A0A078ASK3_STYLE</name>
<evidence type="ECO:0000313" key="2">
    <source>
        <dbReference type="Proteomes" id="UP000039865"/>
    </source>
</evidence>
<proteinExistence type="predicted"/>
<dbReference type="Proteomes" id="UP000039865">
    <property type="component" value="Unassembled WGS sequence"/>
</dbReference>
<evidence type="ECO:0000313" key="1">
    <source>
        <dbReference type="EMBL" id="CDW85445.1"/>
    </source>
</evidence>
<reference evidence="1 2" key="1">
    <citation type="submission" date="2014-06" db="EMBL/GenBank/DDBJ databases">
        <authorList>
            <person name="Swart Estienne"/>
        </authorList>
    </citation>
    <scope>NUCLEOTIDE SEQUENCE [LARGE SCALE GENOMIC DNA]</scope>
    <source>
        <strain evidence="1 2">130c</strain>
    </source>
</reference>
<dbReference type="EMBL" id="CCKQ01013741">
    <property type="protein sequence ID" value="CDW85445.1"/>
    <property type="molecule type" value="Genomic_DNA"/>
</dbReference>
<gene>
    <name evidence="1" type="primary">Contig11703.g12516</name>
    <name evidence="1" type="ORF">STYLEM_14521</name>
</gene>
<accession>A0A078ASK3</accession>
<dbReference type="InParanoid" id="A0A078ASK3"/>
<protein>
    <submittedName>
        <fullName evidence="1">Uncharacterized protein</fullName>
    </submittedName>
</protein>
<dbReference type="AlphaFoldDB" id="A0A078ASK3"/>
<keyword evidence="2" id="KW-1185">Reference proteome</keyword>
<organism evidence="1 2">
    <name type="scientific">Stylonychia lemnae</name>
    <name type="common">Ciliate</name>
    <dbReference type="NCBI Taxonomy" id="5949"/>
    <lineage>
        <taxon>Eukaryota</taxon>
        <taxon>Sar</taxon>
        <taxon>Alveolata</taxon>
        <taxon>Ciliophora</taxon>
        <taxon>Intramacronucleata</taxon>
        <taxon>Spirotrichea</taxon>
        <taxon>Stichotrichia</taxon>
        <taxon>Sporadotrichida</taxon>
        <taxon>Oxytrichidae</taxon>
        <taxon>Stylonychinae</taxon>
        <taxon>Stylonychia</taxon>
    </lineage>
</organism>